<keyword evidence="5" id="KW-0479">Metal-binding</keyword>
<keyword evidence="1" id="KW-0645">Protease</keyword>
<dbReference type="GO" id="GO:0006508">
    <property type="term" value="P:proteolysis"/>
    <property type="evidence" value="ECO:0007669"/>
    <property type="project" value="UniProtKB-KW"/>
</dbReference>
<evidence type="ECO:0000256" key="11">
    <source>
        <dbReference type="ARBA" id="ARBA00022918"/>
    </source>
</evidence>
<keyword evidence="8" id="KW-0378">Hydrolase</keyword>
<evidence type="ECO:0000313" key="20">
    <source>
        <dbReference type="EMBL" id="GEU70174.1"/>
    </source>
</evidence>
<keyword evidence="7" id="KW-0255">Endonuclease</keyword>
<keyword evidence="12" id="KW-0239">DNA-directed DNA polymerase</keyword>
<dbReference type="EMBL" id="BKCJ010006066">
    <property type="protein sequence ID" value="GEU70174.1"/>
    <property type="molecule type" value="Genomic_DNA"/>
</dbReference>
<dbReference type="GO" id="GO:0003887">
    <property type="term" value="F:DNA-directed DNA polymerase activity"/>
    <property type="evidence" value="ECO:0007669"/>
    <property type="project" value="UniProtKB-KW"/>
</dbReference>
<dbReference type="InterPro" id="IPR043502">
    <property type="entry name" value="DNA/RNA_pol_sf"/>
</dbReference>
<dbReference type="GO" id="GO:0015074">
    <property type="term" value="P:DNA integration"/>
    <property type="evidence" value="ECO:0007669"/>
    <property type="project" value="UniProtKB-KW"/>
</dbReference>
<keyword evidence="10" id="KW-0229">DNA integration</keyword>
<evidence type="ECO:0000256" key="7">
    <source>
        <dbReference type="ARBA" id="ARBA00022759"/>
    </source>
</evidence>
<dbReference type="PANTHER" id="PTHR37984:SF5">
    <property type="entry name" value="PROTEIN NYNRIN-LIKE"/>
    <property type="match status" value="1"/>
</dbReference>
<evidence type="ECO:0000256" key="1">
    <source>
        <dbReference type="ARBA" id="ARBA00022670"/>
    </source>
</evidence>
<feature type="domain" description="Reverse transcriptase RNase H-like" evidence="17">
    <location>
        <begin position="545"/>
        <end position="627"/>
    </location>
</feature>
<reference evidence="20" key="1">
    <citation type="journal article" date="2019" name="Sci. Rep.">
        <title>Draft genome of Tanacetum cinerariifolium, the natural source of mosquito coil.</title>
        <authorList>
            <person name="Yamashiro T."/>
            <person name="Shiraishi A."/>
            <person name="Satake H."/>
            <person name="Nakayama K."/>
        </authorList>
    </citation>
    <scope>NUCLEOTIDE SEQUENCE</scope>
</reference>
<feature type="compositionally biased region" description="Polar residues" evidence="15">
    <location>
        <begin position="8"/>
        <end position="17"/>
    </location>
</feature>
<dbReference type="Pfam" id="PF08284">
    <property type="entry name" value="RVP_2"/>
    <property type="match status" value="1"/>
</dbReference>
<dbReference type="InterPro" id="IPR012337">
    <property type="entry name" value="RNaseH-like_sf"/>
</dbReference>
<evidence type="ECO:0000256" key="13">
    <source>
        <dbReference type="ARBA" id="ARBA00023125"/>
    </source>
</evidence>
<evidence type="ECO:0000256" key="2">
    <source>
        <dbReference type="ARBA" id="ARBA00022679"/>
    </source>
</evidence>
<dbReference type="InterPro" id="IPR041588">
    <property type="entry name" value="Integrase_H2C2"/>
</dbReference>
<organism evidence="20">
    <name type="scientific">Tanacetum cinerariifolium</name>
    <name type="common">Dalmatian daisy</name>
    <name type="synonym">Chrysanthemum cinerariifolium</name>
    <dbReference type="NCBI Taxonomy" id="118510"/>
    <lineage>
        <taxon>Eukaryota</taxon>
        <taxon>Viridiplantae</taxon>
        <taxon>Streptophyta</taxon>
        <taxon>Embryophyta</taxon>
        <taxon>Tracheophyta</taxon>
        <taxon>Spermatophyta</taxon>
        <taxon>Magnoliopsida</taxon>
        <taxon>eudicotyledons</taxon>
        <taxon>Gunneridae</taxon>
        <taxon>Pentapetalae</taxon>
        <taxon>asterids</taxon>
        <taxon>campanulids</taxon>
        <taxon>Asterales</taxon>
        <taxon>Asteraceae</taxon>
        <taxon>Asteroideae</taxon>
        <taxon>Anthemideae</taxon>
        <taxon>Anthemidinae</taxon>
        <taxon>Tanacetum</taxon>
    </lineage>
</organism>
<dbReference type="AlphaFoldDB" id="A0A6L2MCB4"/>
<dbReference type="GO" id="GO:0004190">
    <property type="term" value="F:aspartic-type endopeptidase activity"/>
    <property type="evidence" value="ECO:0007669"/>
    <property type="project" value="UniProtKB-KW"/>
</dbReference>
<dbReference type="Pfam" id="PF17917">
    <property type="entry name" value="RT_RNaseH"/>
    <property type="match status" value="1"/>
</dbReference>
<dbReference type="GO" id="GO:0046872">
    <property type="term" value="F:metal ion binding"/>
    <property type="evidence" value="ECO:0007669"/>
    <property type="project" value="UniProtKB-KW"/>
</dbReference>
<dbReference type="Pfam" id="PF03732">
    <property type="entry name" value="Retrotrans_gag"/>
    <property type="match status" value="1"/>
</dbReference>
<name>A0A6L2MCB4_TANCI</name>
<dbReference type="Pfam" id="PF24626">
    <property type="entry name" value="SH3_Tf2-1"/>
    <property type="match status" value="1"/>
</dbReference>
<evidence type="ECO:0000256" key="8">
    <source>
        <dbReference type="ARBA" id="ARBA00022801"/>
    </source>
</evidence>
<dbReference type="InterPro" id="IPR043128">
    <property type="entry name" value="Rev_trsase/Diguanyl_cyclase"/>
</dbReference>
<keyword evidence="14" id="KW-0233">DNA recombination</keyword>
<dbReference type="InterPro" id="IPR041373">
    <property type="entry name" value="RT_RNaseH"/>
</dbReference>
<evidence type="ECO:0000256" key="15">
    <source>
        <dbReference type="SAM" id="MobiDB-lite"/>
    </source>
</evidence>
<evidence type="ECO:0000256" key="12">
    <source>
        <dbReference type="ARBA" id="ARBA00022932"/>
    </source>
</evidence>
<evidence type="ECO:0000256" key="4">
    <source>
        <dbReference type="ARBA" id="ARBA00022722"/>
    </source>
</evidence>
<feature type="domain" description="Tf2-1-like SH3-like" evidence="19">
    <location>
        <begin position="881"/>
        <end position="945"/>
    </location>
</feature>
<keyword evidence="6" id="KW-0064">Aspartyl protease</keyword>
<keyword evidence="2" id="KW-0808">Transferase</keyword>
<evidence type="ECO:0000259" key="17">
    <source>
        <dbReference type="Pfam" id="PF17917"/>
    </source>
</evidence>
<feature type="region of interest" description="Disordered" evidence="15">
    <location>
        <begin position="1"/>
        <end position="21"/>
    </location>
</feature>
<keyword evidence="13" id="KW-0238">DNA-binding</keyword>
<evidence type="ECO:0000259" key="18">
    <source>
        <dbReference type="Pfam" id="PF17921"/>
    </source>
</evidence>
<dbReference type="Gene3D" id="3.30.70.270">
    <property type="match status" value="1"/>
</dbReference>
<evidence type="ECO:0000256" key="9">
    <source>
        <dbReference type="ARBA" id="ARBA00022842"/>
    </source>
</evidence>
<dbReference type="Gene3D" id="3.10.10.10">
    <property type="entry name" value="HIV Type 1 Reverse Transcriptase, subunit A, domain 1"/>
    <property type="match status" value="1"/>
</dbReference>
<evidence type="ECO:0000256" key="5">
    <source>
        <dbReference type="ARBA" id="ARBA00022723"/>
    </source>
</evidence>
<dbReference type="Gene3D" id="1.10.340.70">
    <property type="match status" value="1"/>
</dbReference>
<dbReference type="GO" id="GO:0003677">
    <property type="term" value="F:DNA binding"/>
    <property type="evidence" value="ECO:0007669"/>
    <property type="project" value="UniProtKB-KW"/>
</dbReference>
<feature type="domain" description="Retrotransposon gag" evidence="16">
    <location>
        <begin position="82"/>
        <end position="180"/>
    </location>
</feature>
<dbReference type="SUPFAM" id="SSF53098">
    <property type="entry name" value="Ribonuclease H-like"/>
    <property type="match status" value="1"/>
</dbReference>
<sequence length="1027" mass="119447">MPPKRRSQTNPQPTLTQEDVDQLVRDGIEAAIRNERERVRREATRAGGPAGGPVTAPMARDCSFAGFMNCGPIECVEGRKVKFTTSTLHGRALTWWNSQVATLGREVENGRPWAEVKQMMTDEFCPTEEVHRLEDELRHLKQRDMNIAGYTERFNELALLCPDAVPNEKKKVVLYIKGLSEIIKGETTSSRPVMLNEAVCMVHVLMEQKIQAKNKRIAIDARKEAIRAMSVRREQIEEVETRKVKLISSVMLSTTKARIHLIDIKPIKLNSSYEVELADGKVVSTKSVLRGCTLNLLDHLFDIDLMPIELGMFDVILEMDWLVEHDALIVYGRKEVYVPYKNKMLVVKSNSGVPRLKVISCIKAKKYIERGSQLFIAQVMEKEPAKKQLQDVRVICKFHEVFPNDLPGLPPPQQVEFKIELIPSDAPVARAPYRLAPFELKELSDQLKELLEKEEDIPITTFRTRYGHFEFQVMPFELTNAPANKEDHEKHLKTILELLKNEKLYAKFLKCDFWLESVQFLGHMIDSNGVYVDPAKGKLSEIGRHQQHQRKEKVITYASRQLKKHEENYTTHDLELGAVVFALRLWRHYLYDTKCTVYTDHKSLQYILDQKELNMKQRHWIDLLSDYDCEIHYHPGKGNVVANAISRKDREPLTVRYLVMTVLNNLPDKILEAQTKAMKEENVKAENLGRHMIMHKSHKSKYSIHPGSDKMYQDLKKLYWWPNMKADIATFVRLPRTPSGYDSTWVIFDCLTKFAHFLSMKKTDSIEKLAQLCLKEIVYRHRVHVSIISDRDKTDGQSERTIQMLEDMLRAYVAPFEALYGRKCRSPVCWSEVGDSQLTGPKLICETTKKIVQIKNRLLTARSRQKSYADVRRKPMEFEVGDMVMLNVSPWKGVIHFVKHGKLSPWYIRPFKTIERNGPVAYKLELPEKHRGIHNTFHVSNLKKCLADENIIIPLEEIQLDDKLHFIEEPMEIMDREVKQLKQSRIPIVKFRWNSRRGPEYTLEREDFFIRNYPHLFSRNQKTSKRN</sequence>
<protein>
    <submittedName>
        <fullName evidence="20">Putative reverse transcriptase domain-containing protein</fullName>
    </submittedName>
</protein>
<gene>
    <name evidence="20" type="ORF">Tci_042152</name>
</gene>
<dbReference type="Pfam" id="PF17921">
    <property type="entry name" value="Integrase_H2C2"/>
    <property type="match status" value="1"/>
</dbReference>
<proteinExistence type="predicted"/>
<comment type="caution">
    <text evidence="20">The sequence shown here is derived from an EMBL/GenBank/DDBJ whole genome shotgun (WGS) entry which is preliminary data.</text>
</comment>
<evidence type="ECO:0000256" key="3">
    <source>
        <dbReference type="ARBA" id="ARBA00022695"/>
    </source>
</evidence>
<evidence type="ECO:0000256" key="6">
    <source>
        <dbReference type="ARBA" id="ARBA00022750"/>
    </source>
</evidence>
<evidence type="ECO:0000259" key="16">
    <source>
        <dbReference type="Pfam" id="PF03732"/>
    </source>
</evidence>
<dbReference type="SUPFAM" id="SSF56672">
    <property type="entry name" value="DNA/RNA polymerases"/>
    <property type="match status" value="1"/>
</dbReference>
<dbReference type="CDD" id="cd09274">
    <property type="entry name" value="RNase_HI_RT_Ty3"/>
    <property type="match status" value="1"/>
</dbReference>
<evidence type="ECO:0000256" key="10">
    <source>
        <dbReference type="ARBA" id="ARBA00022908"/>
    </source>
</evidence>
<evidence type="ECO:0000256" key="14">
    <source>
        <dbReference type="ARBA" id="ARBA00023172"/>
    </source>
</evidence>
<dbReference type="GO" id="GO:0004519">
    <property type="term" value="F:endonuclease activity"/>
    <property type="evidence" value="ECO:0007669"/>
    <property type="project" value="UniProtKB-KW"/>
</dbReference>
<keyword evidence="3" id="KW-0548">Nucleotidyltransferase</keyword>
<keyword evidence="11 20" id="KW-0695">RNA-directed DNA polymerase</keyword>
<dbReference type="InterPro" id="IPR056924">
    <property type="entry name" value="SH3_Tf2-1"/>
</dbReference>
<dbReference type="CDD" id="cd00303">
    <property type="entry name" value="retropepsin_like"/>
    <property type="match status" value="1"/>
</dbReference>
<evidence type="ECO:0000259" key="19">
    <source>
        <dbReference type="Pfam" id="PF24626"/>
    </source>
</evidence>
<dbReference type="InterPro" id="IPR005162">
    <property type="entry name" value="Retrotrans_gag_dom"/>
</dbReference>
<feature type="domain" description="Integrase zinc-binding" evidence="18">
    <location>
        <begin position="690"/>
        <end position="733"/>
    </location>
</feature>
<dbReference type="GO" id="GO:0003964">
    <property type="term" value="F:RNA-directed DNA polymerase activity"/>
    <property type="evidence" value="ECO:0007669"/>
    <property type="project" value="UniProtKB-KW"/>
</dbReference>
<keyword evidence="9" id="KW-0460">Magnesium</keyword>
<dbReference type="InterPro" id="IPR050951">
    <property type="entry name" value="Retrovirus_Pol_polyprotein"/>
</dbReference>
<dbReference type="PANTHER" id="PTHR37984">
    <property type="entry name" value="PROTEIN CBG26694"/>
    <property type="match status" value="1"/>
</dbReference>
<dbReference type="GO" id="GO:0006310">
    <property type="term" value="P:DNA recombination"/>
    <property type="evidence" value="ECO:0007669"/>
    <property type="project" value="UniProtKB-KW"/>
</dbReference>
<accession>A0A6L2MCB4</accession>
<keyword evidence="4" id="KW-0540">Nuclease</keyword>